<dbReference type="PANTHER" id="PTHR30328:SF54">
    <property type="entry name" value="HTH-TYPE TRANSCRIPTIONAL REPRESSOR SCO4008"/>
    <property type="match status" value="1"/>
</dbReference>
<evidence type="ECO:0000313" key="5">
    <source>
        <dbReference type="Proteomes" id="UP000182360"/>
    </source>
</evidence>
<dbReference type="EMBL" id="FOFU01000004">
    <property type="protein sequence ID" value="SEQ38023.1"/>
    <property type="molecule type" value="Genomic_DNA"/>
</dbReference>
<dbReference type="STRING" id="163.SAMN04487775_11199"/>
<evidence type="ECO:0000313" key="4">
    <source>
        <dbReference type="EMBL" id="SEQ38023.1"/>
    </source>
</evidence>
<dbReference type="InterPro" id="IPR001647">
    <property type="entry name" value="HTH_TetR"/>
</dbReference>
<accession>A0A1H9FKL0</accession>
<dbReference type="InterPro" id="IPR009057">
    <property type="entry name" value="Homeodomain-like_sf"/>
</dbReference>
<dbReference type="RefSeq" id="WP_074642861.1">
    <property type="nucleotide sequence ID" value="NZ_FOFU01000004.1"/>
</dbReference>
<evidence type="ECO:0000256" key="2">
    <source>
        <dbReference type="PROSITE-ProRule" id="PRU00335"/>
    </source>
</evidence>
<sequence>MPQRIIGVSKRLIEVAKKEFLEKGFEGASIRTIACEADTSPRAVYTRFENKEELFAAVIEPVYSDFIKMFNEDKILYWNMARRKDFSKNPEEYYLRYLDYAYFHKDQFVLILQKSKGTRFEHFTRNLCEIDLTELNKQLPEILEDFKKFQKDKSTQLFLSTITYSFYNALFAPLIEGVELDVAKSYITKLTQFYNDGILANLKNFADLFDFA</sequence>
<dbReference type="GO" id="GO:0003677">
    <property type="term" value="F:DNA binding"/>
    <property type="evidence" value="ECO:0007669"/>
    <property type="project" value="UniProtKB-UniRule"/>
</dbReference>
<dbReference type="AlphaFoldDB" id="A0A1H9FKL0"/>
<dbReference type="PANTHER" id="PTHR30328">
    <property type="entry name" value="TRANSCRIPTIONAL REPRESSOR"/>
    <property type="match status" value="1"/>
</dbReference>
<name>A0A1H9FKL0_9SPIR</name>
<proteinExistence type="predicted"/>
<dbReference type="Proteomes" id="UP000182360">
    <property type="component" value="Unassembled WGS sequence"/>
</dbReference>
<evidence type="ECO:0000259" key="3">
    <source>
        <dbReference type="PROSITE" id="PS50977"/>
    </source>
</evidence>
<keyword evidence="5" id="KW-1185">Reference proteome</keyword>
<dbReference type="InterPro" id="IPR050109">
    <property type="entry name" value="HTH-type_TetR-like_transc_reg"/>
</dbReference>
<organism evidence="4 5">
    <name type="scientific">Treponema bryantii</name>
    <dbReference type="NCBI Taxonomy" id="163"/>
    <lineage>
        <taxon>Bacteria</taxon>
        <taxon>Pseudomonadati</taxon>
        <taxon>Spirochaetota</taxon>
        <taxon>Spirochaetia</taxon>
        <taxon>Spirochaetales</taxon>
        <taxon>Treponemataceae</taxon>
        <taxon>Treponema</taxon>
    </lineage>
</organism>
<feature type="DNA-binding region" description="H-T-H motif" evidence="2">
    <location>
        <begin position="29"/>
        <end position="48"/>
    </location>
</feature>
<protein>
    <submittedName>
        <fullName evidence="4">Transcriptional regulator, TetR family</fullName>
    </submittedName>
</protein>
<keyword evidence="1 2" id="KW-0238">DNA-binding</keyword>
<gene>
    <name evidence="4" type="ORF">SAMN04487977_10462</name>
</gene>
<dbReference type="SUPFAM" id="SSF46689">
    <property type="entry name" value="Homeodomain-like"/>
    <property type="match status" value="1"/>
</dbReference>
<dbReference type="PROSITE" id="PS50977">
    <property type="entry name" value="HTH_TETR_2"/>
    <property type="match status" value="1"/>
</dbReference>
<dbReference type="PRINTS" id="PR00455">
    <property type="entry name" value="HTHTETR"/>
</dbReference>
<dbReference type="Pfam" id="PF00440">
    <property type="entry name" value="TetR_N"/>
    <property type="match status" value="1"/>
</dbReference>
<dbReference type="Gene3D" id="1.10.357.10">
    <property type="entry name" value="Tetracycline Repressor, domain 2"/>
    <property type="match status" value="1"/>
</dbReference>
<reference evidence="4 5" key="1">
    <citation type="submission" date="2016-10" db="EMBL/GenBank/DDBJ databases">
        <authorList>
            <person name="de Groot N.N."/>
        </authorList>
    </citation>
    <scope>NUCLEOTIDE SEQUENCE [LARGE SCALE GENOMIC DNA]</scope>
    <source>
        <strain evidence="4 5">B25</strain>
    </source>
</reference>
<evidence type="ECO:0000256" key="1">
    <source>
        <dbReference type="ARBA" id="ARBA00023125"/>
    </source>
</evidence>
<feature type="domain" description="HTH tetR-type" evidence="3">
    <location>
        <begin position="6"/>
        <end position="66"/>
    </location>
</feature>